<dbReference type="AlphaFoldDB" id="X1BTP6"/>
<protein>
    <submittedName>
        <fullName evidence="2">Uncharacterized protein</fullName>
    </submittedName>
</protein>
<reference evidence="2" key="1">
    <citation type="journal article" date="2014" name="Front. Microbiol.">
        <title>High frequency of phylogenetically diverse reductive dehalogenase-homologous genes in deep subseafloor sedimentary metagenomes.</title>
        <authorList>
            <person name="Kawai M."/>
            <person name="Futagami T."/>
            <person name="Toyoda A."/>
            <person name="Takaki Y."/>
            <person name="Nishi S."/>
            <person name="Hori S."/>
            <person name="Arai W."/>
            <person name="Tsubouchi T."/>
            <person name="Morono Y."/>
            <person name="Uchiyama I."/>
            <person name="Ito T."/>
            <person name="Fujiyama A."/>
            <person name="Inagaki F."/>
            <person name="Takami H."/>
        </authorList>
    </citation>
    <scope>NUCLEOTIDE SEQUENCE</scope>
    <source>
        <strain evidence="2">Expedition CK06-06</strain>
    </source>
</reference>
<proteinExistence type="predicted"/>
<evidence type="ECO:0000256" key="1">
    <source>
        <dbReference type="SAM" id="MobiDB-lite"/>
    </source>
</evidence>
<sequence length="44" mass="5191">AFQVGNGDTLHLRGEKTRKTPMMEENREQNTVYRPTDMLSQSHW</sequence>
<feature type="region of interest" description="Disordered" evidence="1">
    <location>
        <begin position="1"/>
        <end position="44"/>
    </location>
</feature>
<organism evidence="2">
    <name type="scientific">marine sediment metagenome</name>
    <dbReference type="NCBI Taxonomy" id="412755"/>
    <lineage>
        <taxon>unclassified sequences</taxon>
        <taxon>metagenomes</taxon>
        <taxon>ecological metagenomes</taxon>
    </lineage>
</organism>
<accession>X1BTP6</accession>
<feature type="compositionally biased region" description="Polar residues" evidence="1">
    <location>
        <begin position="29"/>
        <end position="44"/>
    </location>
</feature>
<gene>
    <name evidence="2" type="ORF">S01H4_22456</name>
</gene>
<feature type="non-terminal residue" evidence="2">
    <location>
        <position position="1"/>
    </location>
</feature>
<feature type="compositionally biased region" description="Basic and acidic residues" evidence="1">
    <location>
        <begin position="10"/>
        <end position="28"/>
    </location>
</feature>
<dbReference type="EMBL" id="BART01010297">
    <property type="protein sequence ID" value="GAG87563.1"/>
    <property type="molecule type" value="Genomic_DNA"/>
</dbReference>
<comment type="caution">
    <text evidence="2">The sequence shown here is derived from an EMBL/GenBank/DDBJ whole genome shotgun (WGS) entry which is preliminary data.</text>
</comment>
<name>X1BTP6_9ZZZZ</name>
<evidence type="ECO:0000313" key="2">
    <source>
        <dbReference type="EMBL" id="GAG87563.1"/>
    </source>
</evidence>